<feature type="domain" description="Phytase-like" evidence="2">
    <location>
        <begin position="77"/>
        <end position="218"/>
    </location>
</feature>
<gene>
    <name evidence="3" type="ORF">AVDCRST_MAG12-3329</name>
</gene>
<protein>
    <recommendedName>
        <fullName evidence="2">Phytase-like domain-containing protein</fullName>
    </recommendedName>
</protein>
<evidence type="ECO:0000313" key="3">
    <source>
        <dbReference type="EMBL" id="CAA9512988.1"/>
    </source>
</evidence>
<feature type="non-terminal residue" evidence="3">
    <location>
        <position position="221"/>
    </location>
</feature>
<dbReference type="EMBL" id="CADCVK010000460">
    <property type="protein sequence ID" value="CAA9512988.1"/>
    <property type="molecule type" value="Genomic_DNA"/>
</dbReference>
<name>A0A6J4T486_9ACTN</name>
<evidence type="ECO:0000259" key="2">
    <source>
        <dbReference type="Pfam" id="PF13449"/>
    </source>
</evidence>
<keyword evidence="1" id="KW-0732">Signal</keyword>
<proteinExistence type="predicted"/>
<sequence>MTQDGRTRATSRPQPKIAALVAIIAALLTAAGLALAGPVAPRADAAPPGTEAPECATGVDFLGFSDALNKRTYEGTSVGGLSALAYQGRRDTYYSLVDNGPTAASEARFYTLRIPVKESLGTPEILDVTTLKDASGQPFTASNFDGEGLAITRKGDLLASSETEPSIRRFDLDGDLIEELPVPQKFRVAPAGEGQRNQTFESLSLSPNGRSLFTANEGFLL</sequence>
<reference evidence="3" key="1">
    <citation type="submission" date="2020-02" db="EMBL/GenBank/DDBJ databases">
        <authorList>
            <person name="Meier V. D."/>
        </authorList>
    </citation>
    <scope>NUCLEOTIDE SEQUENCE</scope>
    <source>
        <strain evidence="3">AVDCRST_MAG12</strain>
    </source>
</reference>
<dbReference type="Pfam" id="PF13449">
    <property type="entry name" value="Phytase-like"/>
    <property type="match status" value="1"/>
</dbReference>
<accession>A0A6J4T486</accession>
<feature type="chain" id="PRO_5039218009" description="Phytase-like domain-containing protein" evidence="1">
    <location>
        <begin position="37"/>
        <end position="221"/>
    </location>
</feature>
<dbReference type="SUPFAM" id="SSF75011">
    <property type="entry name" value="3-carboxy-cis,cis-mucoante lactonizing enzyme"/>
    <property type="match status" value="1"/>
</dbReference>
<evidence type="ECO:0000256" key="1">
    <source>
        <dbReference type="SAM" id="SignalP"/>
    </source>
</evidence>
<organism evidence="3">
    <name type="scientific">uncultured Rubrobacteraceae bacterium</name>
    <dbReference type="NCBI Taxonomy" id="349277"/>
    <lineage>
        <taxon>Bacteria</taxon>
        <taxon>Bacillati</taxon>
        <taxon>Actinomycetota</taxon>
        <taxon>Rubrobacteria</taxon>
        <taxon>Rubrobacterales</taxon>
        <taxon>Rubrobacteraceae</taxon>
        <taxon>environmental samples</taxon>
    </lineage>
</organism>
<dbReference type="InterPro" id="IPR027372">
    <property type="entry name" value="Phytase-like_dom"/>
</dbReference>
<dbReference type="AlphaFoldDB" id="A0A6J4T486"/>
<feature type="signal peptide" evidence="1">
    <location>
        <begin position="1"/>
        <end position="36"/>
    </location>
</feature>